<dbReference type="Pfam" id="PF00078">
    <property type="entry name" value="RVT_1"/>
    <property type="match status" value="1"/>
</dbReference>
<dbReference type="PROSITE" id="PS50878">
    <property type="entry name" value="RT_POL"/>
    <property type="match status" value="1"/>
</dbReference>
<dbReference type="InterPro" id="IPR000477">
    <property type="entry name" value="RT_dom"/>
</dbReference>
<reference evidence="2 3" key="1">
    <citation type="journal article" date="2022" name="Allergy">
        <title>Genome assembly and annotation of Periplaneta americana reveal a comprehensive cockroach allergen profile.</title>
        <authorList>
            <person name="Wang L."/>
            <person name="Xiong Q."/>
            <person name="Saelim N."/>
            <person name="Wang L."/>
            <person name="Nong W."/>
            <person name="Wan A.T."/>
            <person name="Shi M."/>
            <person name="Liu X."/>
            <person name="Cao Q."/>
            <person name="Hui J.H.L."/>
            <person name="Sookrung N."/>
            <person name="Leung T.F."/>
            <person name="Tungtrongchitr A."/>
            <person name="Tsui S.K.W."/>
        </authorList>
    </citation>
    <scope>NUCLEOTIDE SEQUENCE [LARGE SCALE GENOMIC DNA]</scope>
    <source>
        <strain evidence="2">PWHHKU_190912</strain>
    </source>
</reference>
<dbReference type="PANTHER" id="PTHR47027">
    <property type="entry name" value="REVERSE TRANSCRIPTASE DOMAIN-CONTAINING PROTEIN"/>
    <property type="match status" value="1"/>
</dbReference>
<evidence type="ECO:0000313" key="3">
    <source>
        <dbReference type="Proteomes" id="UP001148838"/>
    </source>
</evidence>
<dbReference type="PANTHER" id="PTHR47027:SF29">
    <property type="entry name" value="C2H2-TYPE DOMAIN-CONTAINING PROTEIN"/>
    <property type="match status" value="1"/>
</dbReference>
<feature type="domain" description="Reverse transcriptase" evidence="1">
    <location>
        <begin position="201"/>
        <end position="505"/>
    </location>
</feature>
<dbReference type="SUPFAM" id="SSF56672">
    <property type="entry name" value="DNA/RNA polymerases"/>
    <property type="match status" value="1"/>
</dbReference>
<gene>
    <name evidence="2" type="ORF">ANN_00180</name>
</gene>
<sequence length="698" mass="81830">MIVPLGKGQRFIIRHAGSSEGFVPNGLLYFRSKSTKDYHEEMDGIVFRDWFVNKLLPNIPQNSVSIMNNAPYRSVELNKAPISSSLKSEMETWLREKNIEYDPRSTKVVLYDIIKTKKDRFRKYEIDTIAESAGDTLVRLPRYHCNFTLSKVTPENWRKACESVEKGERFYWEKDGLIDEVIDRFVINIGETDSEHEGCKHSTKEQASTDTFTDMMLRVFENKVLRKIFGAKRDEVTGEWRKLHNTELHALYSSPDIIRNIKSRRLRWAGHVARMGESRNAYRVLVGRPEGKIPLGRPRRRWEDNIKMDLREVGYDDIDWINLAQDRDQWRAYVRAAMNLRWAMILRDGRTSKYVIYLVVCQSIWRSPSETYSRVRIGQFLSDAFPIHCGLKQGDALSPLLFNFALEYAIRKVQANRQGLELNGLHQLLVYEDDVNMLGENTQTIRENTEILLEESKAIGLEVNPEKTKYMIMSRDQNIVRNGNIKIGDLSFEEVEKFKYLGATVTNINDTREEIKRRINMGNACYYSVENLLPSSLLSKNLKVRIYKTVILPVVLYGCETWTLTLREEHRLRVFENKVLRKIFGAKRDEVTGEWRKLHNAELHALYSSPDIIRNIKSRRLRWAGHVARMGESRNAYRVLVGRPEGKRPLGRPRRRWEDNIKMDLREVGYDDRDWINLAQDRDRWRAYVRAAMNLRVP</sequence>
<proteinExistence type="predicted"/>
<dbReference type="Gene3D" id="3.30.70.270">
    <property type="match status" value="1"/>
</dbReference>
<organism evidence="2 3">
    <name type="scientific">Periplaneta americana</name>
    <name type="common">American cockroach</name>
    <name type="synonym">Blatta americana</name>
    <dbReference type="NCBI Taxonomy" id="6978"/>
    <lineage>
        <taxon>Eukaryota</taxon>
        <taxon>Metazoa</taxon>
        <taxon>Ecdysozoa</taxon>
        <taxon>Arthropoda</taxon>
        <taxon>Hexapoda</taxon>
        <taxon>Insecta</taxon>
        <taxon>Pterygota</taxon>
        <taxon>Neoptera</taxon>
        <taxon>Polyneoptera</taxon>
        <taxon>Dictyoptera</taxon>
        <taxon>Blattodea</taxon>
        <taxon>Blattoidea</taxon>
        <taxon>Blattidae</taxon>
        <taxon>Blattinae</taxon>
        <taxon>Periplaneta</taxon>
    </lineage>
</organism>
<dbReference type="EMBL" id="JAJSOF020000003">
    <property type="protein sequence ID" value="KAJ4448789.1"/>
    <property type="molecule type" value="Genomic_DNA"/>
</dbReference>
<evidence type="ECO:0000313" key="2">
    <source>
        <dbReference type="EMBL" id="KAJ4448789.1"/>
    </source>
</evidence>
<comment type="caution">
    <text evidence="2">The sequence shown here is derived from an EMBL/GenBank/DDBJ whole genome shotgun (WGS) entry which is preliminary data.</text>
</comment>
<evidence type="ECO:0000259" key="1">
    <source>
        <dbReference type="PROSITE" id="PS50878"/>
    </source>
</evidence>
<name>A0ABQ8TTA8_PERAM</name>
<keyword evidence="3" id="KW-1185">Reference proteome</keyword>
<dbReference type="InterPro" id="IPR043502">
    <property type="entry name" value="DNA/RNA_pol_sf"/>
</dbReference>
<dbReference type="InterPro" id="IPR043128">
    <property type="entry name" value="Rev_trsase/Diguanyl_cyclase"/>
</dbReference>
<protein>
    <recommendedName>
        <fullName evidence="1">Reverse transcriptase domain-containing protein</fullName>
    </recommendedName>
</protein>
<dbReference type="Proteomes" id="UP001148838">
    <property type="component" value="Unassembled WGS sequence"/>
</dbReference>
<accession>A0ABQ8TTA8</accession>